<feature type="non-terminal residue" evidence="2">
    <location>
        <position position="97"/>
    </location>
</feature>
<feature type="non-terminal residue" evidence="2">
    <location>
        <position position="1"/>
    </location>
</feature>
<reference evidence="2" key="1">
    <citation type="submission" date="2021-04" db="EMBL/GenBank/DDBJ databases">
        <title>Genome based classification of Actinospica acidithermotolerans sp. nov., an actinobacterium isolated from an Indonesian hot spring.</title>
        <authorList>
            <person name="Kusuma A.B."/>
            <person name="Putra K.E."/>
            <person name="Nafisah S."/>
            <person name="Loh J."/>
            <person name="Nouioui I."/>
            <person name="Goodfellow M."/>
        </authorList>
    </citation>
    <scope>NUCLEOTIDE SEQUENCE</scope>
    <source>
        <strain evidence="2">DSM 45618</strain>
    </source>
</reference>
<dbReference type="PROSITE" id="PS50231">
    <property type="entry name" value="RICIN_B_LECTIN"/>
    <property type="match status" value="1"/>
</dbReference>
<dbReference type="SUPFAM" id="SSF50370">
    <property type="entry name" value="Ricin B-like lectins"/>
    <property type="match status" value="1"/>
</dbReference>
<proteinExistence type="predicted"/>
<dbReference type="InterPro" id="IPR000772">
    <property type="entry name" value="Ricin_B_lectin"/>
</dbReference>
<dbReference type="Proteomes" id="UP000677913">
    <property type="component" value="Unassembled WGS sequence"/>
</dbReference>
<dbReference type="InterPro" id="IPR035992">
    <property type="entry name" value="Ricin_B-like_lectins"/>
</dbReference>
<dbReference type="EMBL" id="JAGSXH010000418">
    <property type="protein sequence ID" value="MBS2967206.1"/>
    <property type="molecule type" value="Genomic_DNA"/>
</dbReference>
<dbReference type="Gene3D" id="2.80.10.50">
    <property type="match status" value="2"/>
</dbReference>
<evidence type="ECO:0000313" key="2">
    <source>
        <dbReference type="EMBL" id="MBS2967206.1"/>
    </source>
</evidence>
<sequence length="97" mass="9972">GAGKCLDDPNSTTTLGTQQQIYTCNGAANQTWTHNSSNELTLSVGGSTLCLDANGKGTTAGTKVIVYSCNGQTNQQWNLNSNGTVTGVQSGLCLDVT</sequence>
<evidence type="ECO:0000259" key="1">
    <source>
        <dbReference type="Pfam" id="PF00652"/>
    </source>
</evidence>
<comment type="caution">
    <text evidence="2">The sequence shown here is derived from an EMBL/GenBank/DDBJ whole genome shotgun (WGS) entry which is preliminary data.</text>
</comment>
<dbReference type="RefSeq" id="WP_211472954.1">
    <property type="nucleotide sequence ID" value="NZ_JAGSXH010000418.1"/>
</dbReference>
<dbReference type="Pfam" id="PF00652">
    <property type="entry name" value="Ricin_B_lectin"/>
    <property type="match status" value="1"/>
</dbReference>
<keyword evidence="3" id="KW-1185">Reference proteome</keyword>
<feature type="domain" description="Ricin B lectin" evidence="1">
    <location>
        <begin position="2"/>
        <end position="96"/>
    </location>
</feature>
<protein>
    <submittedName>
        <fullName evidence="2">Ricin-type beta-trefoil lectin domain protein</fullName>
    </submittedName>
</protein>
<gene>
    <name evidence="2" type="ORF">KGA66_29545</name>
</gene>
<dbReference type="AlphaFoldDB" id="A0A8J8BGK0"/>
<organism evidence="2 3">
    <name type="scientific">Actinocrinis puniceicyclus</name>
    <dbReference type="NCBI Taxonomy" id="977794"/>
    <lineage>
        <taxon>Bacteria</taxon>
        <taxon>Bacillati</taxon>
        <taxon>Actinomycetota</taxon>
        <taxon>Actinomycetes</taxon>
        <taxon>Catenulisporales</taxon>
        <taxon>Actinospicaceae</taxon>
        <taxon>Actinocrinis</taxon>
    </lineage>
</organism>
<evidence type="ECO:0000313" key="3">
    <source>
        <dbReference type="Proteomes" id="UP000677913"/>
    </source>
</evidence>
<accession>A0A8J8BGK0</accession>
<name>A0A8J8BGK0_9ACTN</name>